<evidence type="ECO:0000313" key="1">
    <source>
        <dbReference type="EMBL" id="KAL2850153.1"/>
    </source>
</evidence>
<gene>
    <name evidence="1" type="ORF">BJY01DRAFT_135866</name>
</gene>
<comment type="caution">
    <text evidence="1">The sequence shown here is derived from an EMBL/GenBank/DDBJ whole genome shotgun (WGS) entry which is preliminary data.</text>
</comment>
<dbReference type="EMBL" id="JBFXLU010000039">
    <property type="protein sequence ID" value="KAL2850153.1"/>
    <property type="molecule type" value="Genomic_DNA"/>
</dbReference>
<accession>A0ABR4KG01</accession>
<keyword evidence="2" id="KW-1185">Reference proteome</keyword>
<name>A0ABR4KG01_9EURO</name>
<organism evidence="1 2">
    <name type="scientific">Aspergillus pseudoustus</name>
    <dbReference type="NCBI Taxonomy" id="1810923"/>
    <lineage>
        <taxon>Eukaryota</taxon>
        <taxon>Fungi</taxon>
        <taxon>Dikarya</taxon>
        <taxon>Ascomycota</taxon>
        <taxon>Pezizomycotina</taxon>
        <taxon>Eurotiomycetes</taxon>
        <taxon>Eurotiomycetidae</taxon>
        <taxon>Eurotiales</taxon>
        <taxon>Aspergillaceae</taxon>
        <taxon>Aspergillus</taxon>
        <taxon>Aspergillus subgen. Nidulantes</taxon>
    </lineage>
</organism>
<dbReference type="Proteomes" id="UP001610446">
    <property type="component" value="Unassembled WGS sequence"/>
</dbReference>
<sequence length="86" mass="9756">MHPSQRRPRLLPGLRATLPPTSLPMSSYVKPMMFLRKCLGKWAAPYADMSCIYEPDPDPNTCWCMPLTLIYLSWFICPAGPVSLLN</sequence>
<reference evidence="1 2" key="1">
    <citation type="submission" date="2024-07" db="EMBL/GenBank/DDBJ databases">
        <title>Section-level genome sequencing and comparative genomics of Aspergillus sections Usti and Cavernicolus.</title>
        <authorList>
            <consortium name="Lawrence Berkeley National Laboratory"/>
            <person name="Nybo J.L."/>
            <person name="Vesth T.C."/>
            <person name="Theobald S."/>
            <person name="Frisvad J.C."/>
            <person name="Larsen T.O."/>
            <person name="Kjaerboelling I."/>
            <person name="Rothschild-Mancinelli K."/>
            <person name="Lyhne E.K."/>
            <person name="Kogle M.E."/>
            <person name="Barry K."/>
            <person name="Clum A."/>
            <person name="Na H."/>
            <person name="Ledsgaard L."/>
            <person name="Lin J."/>
            <person name="Lipzen A."/>
            <person name="Kuo A."/>
            <person name="Riley R."/>
            <person name="Mondo S."/>
            <person name="Labutti K."/>
            <person name="Haridas S."/>
            <person name="Pangalinan J."/>
            <person name="Salamov A.A."/>
            <person name="Simmons B.A."/>
            <person name="Magnuson J.K."/>
            <person name="Chen J."/>
            <person name="Drula E."/>
            <person name="Henrissat B."/>
            <person name="Wiebenga A."/>
            <person name="Lubbers R.J."/>
            <person name="Gomes A.C."/>
            <person name="Makela M.R."/>
            <person name="Stajich J."/>
            <person name="Grigoriev I.V."/>
            <person name="Mortensen U.H."/>
            <person name="De Vries R.P."/>
            <person name="Baker S.E."/>
            <person name="Andersen M.R."/>
        </authorList>
    </citation>
    <scope>NUCLEOTIDE SEQUENCE [LARGE SCALE GENOMIC DNA]</scope>
    <source>
        <strain evidence="1 2">CBS 123904</strain>
    </source>
</reference>
<protein>
    <submittedName>
        <fullName evidence="1">Uncharacterized protein</fullName>
    </submittedName>
</protein>
<proteinExistence type="predicted"/>
<evidence type="ECO:0000313" key="2">
    <source>
        <dbReference type="Proteomes" id="UP001610446"/>
    </source>
</evidence>